<proteinExistence type="predicted"/>
<feature type="transmembrane region" description="Helical" evidence="2">
    <location>
        <begin position="690"/>
        <end position="712"/>
    </location>
</feature>
<keyword evidence="4" id="KW-1185">Reference proteome</keyword>
<feature type="transmembrane region" description="Helical" evidence="2">
    <location>
        <begin position="788"/>
        <end position="806"/>
    </location>
</feature>
<evidence type="ECO:0000313" key="3">
    <source>
        <dbReference type="EMBL" id="KAG2498976.1"/>
    </source>
</evidence>
<feature type="region of interest" description="Disordered" evidence="1">
    <location>
        <begin position="874"/>
        <end position="924"/>
    </location>
</feature>
<feature type="compositionally biased region" description="Basic and acidic residues" evidence="1">
    <location>
        <begin position="589"/>
        <end position="600"/>
    </location>
</feature>
<sequence>MFGSLVGFQDASLALELLYCVYATVATLTLAVWYQSHVPGGVSIPWQLATRLLVAGVNTYIHRAICLPRRRRQAEAAARAAAVTAAAEGPGSSNPGAGNRHPKRCFDPDDLSPSGEAGSPINSGSGVAAGGPSRAGDVSKHALNMGGQPTRALGPGMPVDEGLCKADNEGGSVQQGAPSETGQTSLAWVPYVSPLGTTAPGVLLRNAVAEGVGAAPDPPEPAVGATLVPLARRPLYRSCLQRQSVMLKVAWAEPSLLSPDWHAQLESQISSFGPRRLALATAEPGCIRLSLFFEQLTLLSPPGAELPSVAGVLEALGLERPADEAEPTWQCLRTLTAALAPDEAAAAGPQVLPAVTVRPAQRVLLVSPPSAGEAARALPRLRLALTMPEGLADGEMEVQVALRSRTGLLASRLVPVSSGGSTATVLREYDIELLEPPTRPGAVLLDVSAEYPSSGLRCALVPLLATADADLAAELAAAAEAWPEAEAESLDHVLYDMATWAAAMYDITHGPTGSSSAYPAAVLEDLTENLLEFAQERGWRVASERLAADFSRVRSSSVPTSAAPAAARNDADTELAVALAADPDAAGLESEREATERKLGEGSWVGSGAADKPAAPLSAPAQETSGTSRGADWRRALRLTLGLEAAPADEEEAFCESQASWSIAVGYPTQTTECVLLLALVAKGLWAGEALPITLFVAMTSSFLSTLWWLLLPRSAGQSLRRALLMPRYVINYLARLTLPYTPCMPGSLGYMRGPGMVLMEGVLLPSAIMVTPRTCAVLCLARLPFTALMLATCGVGSTWLGFASISARLEAASLLTTIALNTYLRVLLQQRGTASASASAHARTRRVSSSAESGVAGAASAASAAEAEAVAAAKASAGGEERGGGSAAQAPTVRRRWVGSAAAESEPRGGASGSGSTGPLKAE</sequence>
<keyword evidence="2" id="KW-1133">Transmembrane helix</keyword>
<keyword evidence="2" id="KW-0472">Membrane</keyword>
<feature type="region of interest" description="Disordered" evidence="1">
    <location>
        <begin position="84"/>
        <end position="155"/>
    </location>
</feature>
<dbReference type="OrthoDB" id="549421at2759"/>
<feature type="transmembrane region" description="Helical" evidence="2">
    <location>
        <begin position="12"/>
        <end position="34"/>
    </location>
</feature>
<reference evidence="3" key="1">
    <citation type="journal article" date="2020" name="bioRxiv">
        <title>Comparative genomics of Chlamydomonas.</title>
        <authorList>
            <person name="Craig R.J."/>
            <person name="Hasan A.R."/>
            <person name="Ness R.W."/>
            <person name="Keightley P.D."/>
        </authorList>
    </citation>
    <scope>NUCLEOTIDE SEQUENCE</scope>
    <source>
        <strain evidence="3">CCAP 11/70</strain>
    </source>
</reference>
<gene>
    <name evidence="3" type="ORF">HYH03_003163</name>
</gene>
<dbReference type="AlphaFoldDB" id="A0A835YAD9"/>
<dbReference type="Proteomes" id="UP000612055">
    <property type="component" value="Unassembled WGS sequence"/>
</dbReference>
<dbReference type="EMBL" id="JAEHOE010000008">
    <property type="protein sequence ID" value="KAG2498976.1"/>
    <property type="molecule type" value="Genomic_DNA"/>
</dbReference>
<comment type="caution">
    <text evidence="3">The sequence shown here is derived from an EMBL/GenBank/DDBJ whole genome shotgun (WGS) entry which is preliminary data.</text>
</comment>
<evidence type="ECO:0000256" key="2">
    <source>
        <dbReference type="SAM" id="Phobius"/>
    </source>
</evidence>
<organism evidence="3 4">
    <name type="scientific">Edaphochlamys debaryana</name>
    <dbReference type="NCBI Taxonomy" id="47281"/>
    <lineage>
        <taxon>Eukaryota</taxon>
        <taxon>Viridiplantae</taxon>
        <taxon>Chlorophyta</taxon>
        <taxon>core chlorophytes</taxon>
        <taxon>Chlorophyceae</taxon>
        <taxon>CS clade</taxon>
        <taxon>Chlamydomonadales</taxon>
        <taxon>Chlamydomonadales incertae sedis</taxon>
        <taxon>Edaphochlamys</taxon>
    </lineage>
</organism>
<evidence type="ECO:0000256" key="1">
    <source>
        <dbReference type="SAM" id="MobiDB-lite"/>
    </source>
</evidence>
<feature type="region of interest" description="Disordered" evidence="1">
    <location>
        <begin position="583"/>
        <end position="629"/>
    </location>
</feature>
<name>A0A835YAD9_9CHLO</name>
<protein>
    <submittedName>
        <fullName evidence="3">Uncharacterized protein</fullName>
    </submittedName>
</protein>
<evidence type="ECO:0000313" key="4">
    <source>
        <dbReference type="Proteomes" id="UP000612055"/>
    </source>
</evidence>
<accession>A0A835YAD9</accession>
<keyword evidence="2" id="KW-0812">Transmembrane</keyword>